<dbReference type="GO" id="GO:0046677">
    <property type="term" value="P:response to antibiotic"/>
    <property type="evidence" value="ECO:0007669"/>
    <property type="project" value="UniProtKB-KW"/>
</dbReference>
<dbReference type="SUPFAM" id="SSF55729">
    <property type="entry name" value="Acyl-CoA N-acyltransferases (Nat)"/>
    <property type="match status" value="1"/>
</dbReference>
<comment type="caution">
    <text evidence="7">The sequence shown here is derived from an EMBL/GenBank/DDBJ whole genome shotgun (WGS) entry which is preliminary data.</text>
</comment>
<dbReference type="Gene3D" id="3.40.630.30">
    <property type="match status" value="1"/>
</dbReference>
<evidence type="ECO:0000313" key="8">
    <source>
        <dbReference type="Proteomes" id="UP000037151"/>
    </source>
</evidence>
<dbReference type="SMART" id="SM01006">
    <property type="entry name" value="AlcB"/>
    <property type="match status" value="1"/>
</dbReference>
<dbReference type="RefSeq" id="WP_050372820.1">
    <property type="nucleotide sequence ID" value="NZ_KQ257825.1"/>
</dbReference>
<dbReference type="InterPro" id="IPR016181">
    <property type="entry name" value="Acyl_CoA_acyltransferase"/>
</dbReference>
<keyword evidence="4" id="KW-0046">Antibiotic resistance</keyword>
<accession>A0A0L0K133</accession>
<dbReference type="Pfam" id="PF13523">
    <property type="entry name" value="Acetyltransf_8"/>
    <property type="match status" value="1"/>
</dbReference>
<dbReference type="EMBL" id="JPPY01000148">
    <property type="protein sequence ID" value="KND31513.1"/>
    <property type="molecule type" value="Genomic_DNA"/>
</dbReference>
<evidence type="ECO:0000256" key="2">
    <source>
        <dbReference type="ARBA" id="ARBA00005102"/>
    </source>
</evidence>
<evidence type="ECO:0000256" key="3">
    <source>
        <dbReference type="ARBA" id="ARBA00020586"/>
    </source>
</evidence>
<organism evidence="7 8">
    <name type="scientific">Streptomyces acidiscabies</name>
    <dbReference type="NCBI Taxonomy" id="42234"/>
    <lineage>
        <taxon>Bacteria</taxon>
        <taxon>Bacillati</taxon>
        <taxon>Actinomycetota</taxon>
        <taxon>Actinomycetes</taxon>
        <taxon>Kitasatosporales</taxon>
        <taxon>Streptomycetaceae</taxon>
        <taxon>Streptomyces</taxon>
    </lineage>
</organism>
<dbReference type="GO" id="GO:0016410">
    <property type="term" value="F:N-acyltransferase activity"/>
    <property type="evidence" value="ECO:0007669"/>
    <property type="project" value="TreeGrafter"/>
</dbReference>
<gene>
    <name evidence="7" type="ORF">IQ63_26250</name>
</gene>
<dbReference type="AlphaFoldDB" id="A0A0L0K133"/>
<dbReference type="InterPro" id="IPR000182">
    <property type="entry name" value="GNAT_dom"/>
</dbReference>
<evidence type="ECO:0000259" key="6">
    <source>
        <dbReference type="PROSITE" id="PS51186"/>
    </source>
</evidence>
<proteinExistence type="predicted"/>
<dbReference type="PROSITE" id="PS51186">
    <property type="entry name" value="GNAT"/>
    <property type="match status" value="1"/>
</dbReference>
<comment type="pathway">
    <text evidence="2">Siderophore biosynthesis; mycobactin biosynthesis.</text>
</comment>
<evidence type="ECO:0000256" key="5">
    <source>
        <dbReference type="ARBA" id="ARBA00031122"/>
    </source>
</evidence>
<dbReference type="UniPathway" id="UPA00011"/>
<comment type="function">
    <text evidence="1">Acyltransferase required for the direct transfer of medium- to long-chain fatty acyl moieties from a carrier protein (MbtL) on to the epsilon-amino group of lysine residue in the mycobactin core.</text>
</comment>
<name>A0A0L0K133_9ACTN</name>
<dbReference type="Proteomes" id="UP000037151">
    <property type="component" value="Unassembled WGS sequence"/>
</dbReference>
<dbReference type="PATRIC" id="fig|42234.21.peg.5424"/>
<protein>
    <recommendedName>
        <fullName evidence="3">Lysine N-acyltransferase MbtK</fullName>
    </recommendedName>
    <alternativeName>
        <fullName evidence="5">Mycobactin synthase protein K</fullName>
    </alternativeName>
</protein>
<feature type="domain" description="N-acetyltransferase" evidence="6">
    <location>
        <begin position="14"/>
        <end position="180"/>
    </location>
</feature>
<dbReference type="GO" id="GO:0019290">
    <property type="term" value="P:siderophore biosynthetic process"/>
    <property type="evidence" value="ECO:0007669"/>
    <property type="project" value="InterPro"/>
</dbReference>
<dbReference type="PANTHER" id="PTHR31438:SF1">
    <property type="entry name" value="LYSINE N-ACYLTRANSFERASE C17G9.06C-RELATED"/>
    <property type="match status" value="1"/>
</dbReference>
<dbReference type="PANTHER" id="PTHR31438">
    <property type="entry name" value="LYSINE N-ACYLTRANSFERASE C17G9.06C-RELATED"/>
    <property type="match status" value="1"/>
</dbReference>
<evidence type="ECO:0000313" key="7">
    <source>
        <dbReference type="EMBL" id="KND31513.1"/>
    </source>
</evidence>
<dbReference type="OrthoDB" id="5177616at2"/>
<evidence type="ECO:0000256" key="1">
    <source>
        <dbReference type="ARBA" id="ARBA00003818"/>
    </source>
</evidence>
<sequence length="191" mass="21026">MYVHEQPVPGFGTVRIRPLDPEADARTIHPWVTARRAEFWGMNDLTEPQVTEIYAHMATLTTHHAFLAELDGTAVALLQLYDPAADRVGECYDVEPGDAGVHVLLAPGERQPGWSAALLGTYAAYVFLTLGHRRVVVDPDLRNEKAVARFLRQGFTPGPVVTLPEVDLPDVHIPAKKAQLAFLTREVAFPG</sequence>
<dbReference type="InterPro" id="IPR019432">
    <property type="entry name" value="Acyltransferase_MbtK/IucB-like"/>
</dbReference>
<reference evidence="8" key="1">
    <citation type="submission" date="2014-07" db="EMBL/GenBank/DDBJ databases">
        <title>Genome sequencing of plant-pathogenic Streptomyces species.</title>
        <authorList>
            <person name="Harrison J."/>
            <person name="Sapp M."/>
            <person name="Thwaites R."/>
            <person name="Studholme D.J."/>
        </authorList>
    </citation>
    <scope>NUCLEOTIDE SEQUENCE [LARGE SCALE GENOMIC DNA]</scope>
    <source>
        <strain evidence="8">NCPPB 4445</strain>
    </source>
</reference>
<evidence type="ECO:0000256" key="4">
    <source>
        <dbReference type="ARBA" id="ARBA00023251"/>
    </source>
</evidence>